<comment type="similarity">
    <text evidence="1">Belongs to the ATP-dependent DNA ligase family.</text>
</comment>
<dbReference type="GO" id="GO:0005524">
    <property type="term" value="F:ATP binding"/>
    <property type="evidence" value="ECO:0007669"/>
    <property type="project" value="InterPro"/>
</dbReference>
<dbReference type="OrthoDB" id="5503604at2"/>
<protein>
    <submittedName>
        <fullName evidence="4">DNA ligase</fullName>
    </submittedName>
</protein>
<dbReference type="GO" id="GO:0006281">
    <property type="term" value="P:DNA repair"/>
    <property type="evidence" value="ECO:0007669"/>
    <property type="project" value="InterPro"/>
</dbReference>
<name>A0A4Q9DVR9_9BACL</name>
<dbReference type="AlphaFoldDB" id="A0A4Q9DVR9"/>
<dbReference type="InterPro" id="IPR050191">
    <property type="entry name" value="ATP-dep_DNA_ligase"/>
</dbReference>
<evidence type="ECO:0000256" key="2">
    <source>
        <dbReference type="ARBA" id="ARBA00022598"/>
    </source>
</evidence>
<dbReference type="Proteomes" id="UP000293142">
    <property type="component" value="Unassembled WGS sequence"/>
</dbReference>
<accession>A0A4Q9DVR9</accession>
<reference evidence="4 5" key="1">
    <citation type="submission" date="2019-02" db="EMBL/GenBank/DDBJ databases">
        <title>Paenibacillus sp. nov., isolated from surface-sterilized tissue of Thalictrum simplex L.</title>
        <authorList>
            <person name="Tuo L."/>
        </authorList>
    </citation>
    <scope>NUCLEOTIDE SEQUENCE [LARGE SCALE GENOMIC DNA]</scope>
    <source>
        <strain evidence="4 5">N2SHLJ1</strain>
    </source>
</reference>
<feature type="domain" description="ATP-dependent DNA ligase family profile" evidence="3">
    <location>
        <begin position="13"/>
        <end position="192"/>
    </location>
</feature>
<evidence type="ECO:0000313" key="5">
    <source>
        <dbReference type="Proteomes" id="UP000293142"/>
    </source>
</evidence>
<dbReference type="PANTHER" id="PTHR45674:SF4">
    <property type="entry name" value="DNA LIGASE 1"/>
    <property type="match status" value="1"/>
</dbReference>
<dbReference type="GO" id="GO:0006310">
    <property type="term" value="P:DNA recombination"/>
    <property type="evidence" value="ECO:0007669"/>
    <property type="project" value="InterPro"/>
</dbReference>
<dbReference type="Gene3D" id="3.30.1490.70">
    <property type="match status" value="1"/>
</dbReference>
<dbReference type="RefSeq" id="WP_131011831.1">
    <property type="nucleotide sequence ID" value="NZ_SIRE01000003.1"/>
</dbReference>
<keyword evidence="2 4" id="KW-0436">Ligase</keyword>
<proteinExistence type="inferred from homology"/>
<organism evidence="4 5">
    <name type="scientific">Paenibacillus thalictri</name>
    <dbReference type="NCBI Taxonomy" id="2527873"/>
    <lineage>
        <taxon>Bacteria</taxon>
        <taxon>Bacillati</taxon>
        <taxon>Bacillota</taxon>
        <taxon>Bacilli</taxon>
        <taxon>Bacillales</taxon>
        <taxon>Paenibacillaceae</taxon>
        <taxon>Paenibacillus</taxon>
    </lineage>
</organism>
<evidence type="ECO:0000256" key="1">
    <source>
        <dbReference type="ARBA" id="ARBA00007572"/>
    </source>
</evidence>
<comment type="caution">
    <text evidence="4">The sequence shown here is derived from an EMBL/GenBank/DDBJ whole genome shotgun (WGS) entry which is preliminary data.</text>
</comment>
<dbReference type="EMBL" id="SIRE01000003">
    <property type="protein sequence ID" value="TBL81119.1"/>
    <property type="molecule type" value="Genomic_DNA"/>
</dbReference>
<keyword evidence="5" id="KW-1185">Reference proteome</keyword>
<evidence type="ECO:0000259" key="3">
    <source>
        <dbReference type="Pfam" id="PF01068"/>
    </source>
</evidence>
<evidence type="ECO:0000313" key="4">
    <source>
        <dbReference type="EMBL" id="TBL81119.1"/>
    </source>
</evidence>
<dbReference type="Gene3D" id="3.30.470.30">
    <property type="entry name" value="DNA ligase/mRNA capping enzyme"/>
    <property type="match status" value="1"/>
</dbReference>
<sequence>MLFTAIKPMTASKGKEAFDDEQFLFEPMYGGVRLLLHKKGGRIEAYTRSGSIVTFKFPELKEAAAQMTAESAIVDCEGIVLRDGKPAFDDTLYRLRISQAAKIAGARMTHPATFVAMDVLYMDGPVLEEPLTMRKQRLNELIAPSQTIAQTMFVQGQGKALFDLTGQMGLKGVVAKRKDSPYLPGARSEDWIGITHPRTIDAVILGYTTNPLALRIGLHFRTVANKPVGVVKDGIKPQEAAAFLKTAVRLHTFSNHGTQWIEPCLCCRIQYLDSSELHQLQDITFLGFLPEKRPEDCMWSY</sequence>
<dbReference type="PANTHER" id="PTHR45674">
    <property type="entry name" value="DNA LIGASE 1/3 FAMILY MEMBER"/>
    <property type="match status" value="1"/>
</dbReference>
<dbReference type="GO" id="GO:0003910">
    <property type="term" value="F:DNA ligase (ATP) activity"/>
    <property type="evidence" value="ECO:0007669"/>
    <property type="project" value="InterPro"/>
</dbReference>
<dbReference type="Pfam" id="PF01068">
    <property type="entry name" value="DNA_ligase_A_M"/>
    <property type="match status" value="1"/>
</dbReference>
<gene>
    <name evidence="4" type="ORF">EYB31_03230</name>
</gene>
<dbReference type="SUPFAM" id="SSF56091">
    <property type="entry name" value="DNA ligase/mRNA capping enzyme, catalytic domain"/>
    <property type="match status" value="1"/>
</dbReference>
<dbReference type="InterPro" id="IPR012310">
    <property type="entry name" value="DNA_ligase_ATP-dep_cent"/>
</dbReference>